<sequence length="215" mass="23676">MYLDTLLASSLQNLKGRLNPMKSTPDWDDDSCFHRDKLMINCTRIANADVFGLDAQHQGTKNERLANSINAGAGHLSHYQVSLSAGHIDSNASELCVLARPDHELTTGHVALSDGNQWEKCSSHAAPSSLCREDSSLTHSCTTRMSLKPTPKSSWLCIMPRCSVLILLRRETMGLPRAHSKRLSSSRSDLSDLQQRAILDPELGKHGKNFALTLT</sequence>
<dbReference type="Proteomes" id="UP000318053">
    <property type="component" value="Unassembled WGS sequence"/>
</dbReference>
<dbReference type="EMBL" id="SJPK01000004">
    <property type="protein sequence ID" value="TWT67404.1"/>
    <property type="molecule type" value="Genomic_DNA"/>
</dbReference>
<comment type="caution">
    <text evidence="1">The sequence shown here is derived from an EMBL/GenBank/DDBJ whole genome shotgun (WGS) entry which is preliminary data.</text>
</comment>
<evidence type="ECO:0000313" key="2">
    <source>
        <dbReference type="Proteomes" id="UP000318053"/>
    </source>
</evidence>
<dbReference type="AlphaFoldDB" id="A0A5C5XWZ7"/>
<gene>
    <name evidence="1" type="ORF">CA85_22540</name>
</gene>
<accession>A0A5C5XWZ7</accession>
<proteinExistence type="predicted"/>
<name>A0A5C5XWZ7_9BACT</name>
<keyword evidence="2" id="KW-1185">Reference proteome</keyword>
<evidence type="ECO:0000313" key="1">
    <source>
        <dbReference type="EMBL" id="TWT67404.1"/>
    </source>
</evidence>
<reference evidence="1 2" key="1">
    <citation type="submission" date="2019-02" db="EMBL/GenBank/DDBJ databases">
        <title>Deep-cultivation of Planctomycetes and their phenomic and genomic characterization uncovers novel biology.</title>
        <authorList>
            <person name="Wiegand S."/>
            <person name="Jogler M."/>
            <person name="Boedeker C."/>
            <person name="Pinto D."/>
            <person name="Vollmers J."/>
            <person name="Rivas-Marin E."/>
            <person name="Kohn T."/>
            <person name="Peeters S.H."/>
            <person name="Heuer A."/>
            <person name="Rast P."/>
            <person name="Oberbeckmann S."/>
            <person name="Bunk B."/>
            <person name="Jeske O."/>
            <person name="Meyerdierks A."/>
            <person name="Storesund J.E."/>
            <person name="Kallscheuer N."/>
            <person name="Luecker S."/>
            <person name="Lage O.M."/>
            <person name="Pohl T."/>
            <person name="Merkel B.J."/>
            <person name="Hornburger P."/>
            <person name="Mueller R.-W."/>
            <person name="Bruemmer F."/>
            <person name="Labrenz M."/>
            <person name="Spormann A.M."/>
            <person name="Op Den Camp H."/>
            <person name="Overmann J."/>
            <person name="Amann R."/>
            <person name="Jetten M.S.M."/>
            <person name="Mascher T."/>
            <person name="Medema M.H."/>
            <person name="Devos D.P."/>
            <person name="Kaster A.-K."/>
            <person name="Ovreas L."/>
            <person name="Rohde M."/>
            <person name="Galperin M.Y."/>
            <person name="Jogler C."/>
        </authorList>
    </citation>
    <scope>NUCLEOTIDE SEQUENCE [LARGE SCALE GENOMIC DNA]</scope>
    <source>
        <strain evidence="1 2">CA85</strain>
    </source>
</reference>
<protein>
    <submittedName>
        <fullName evidence="1">Uncharacterized protein</fullName>
    </submittedName>
</protein>
<organism evidence="1 2">
    <name type="scientific">Allorhodopirellula solitaria</name>
    <dbReference type="NCBI Taxonomy" id="2527987"/>
    <lineage>
        <taxon>Bacteria</taxon>
        <taxon>Pseudomonadati</taxon>
        <taxon>Planctomycetota</taxon>
        <taxon>Planctomycetia</taxon>
        <taxon>Pirellulales</taxon>
        <taxon>Pirellulaceae</taxon>
        <taxon>Allorhodopirellula</taxon>
    </lineage>
</organism>